<keyword evidence="10" id="KW-1185">Reference proteome</keyword>
<keyword evidence="7" id="KW-0732">Signal</keyword>
<protein>
    <submittedName>
        <fullName evidence="9">Oar protein</fullName>
    </submittedName>
</protein>
<evidence type="ECO:0000256" key="7">
    <source>
        <dbReference type="SAM" id="SignalP"/>
    </source>
</evidence>
<dbReference type="InterPro" id="IPR008969">
    <property type="entry name" value="CarboxyPept-like_regulatory"/>
</dbReference>
<evidence type="ECO:0000256" key="5">
    <source>
        <dbReference type="ARBA" id="ARBA00023136"/>
    </source>
</evidence>
<dbReference type="Gene3D" id="2.40.170.20">
    <property type="entry name" value="TonB-dependent receptor, beta-barrel domain"/>
    <property type="match status" value="1"/>
</dbReference>
<keyword evidence="2" id="KW-0813">Transport</keyword>
<evidence type="ECO:0000259" key="8">
    <source>
        <dbReference type="Pfam" id="PF25183"/>
    </source>
</evidence>
<keyword evidence="3" id="KW-1134">Transmembrane beta strand</keyword>
<dbReference type="InterPro" id="IPR039426">
    <property type="entry name" value="TonB-dep_rcpt-like"/>
</dbReference>
<feature type="domain" description="TonB-dependent transporter Oar-like beta-barrel" evidence="8">
    <location>
        <begin position="250"/>
        <end position="1014"/>
    </location>
</feature>
<organism evidence="9 10">
    <name type="scientific">Dyella flagellata</name>
    <dbReference type="NCBI Taxonomy" id="1867833"/>
    <lineage>
        <taxon>Bacteria</taxon>
        <taxon>Pseudomonadati</taxon>
        <taxon>Pseudomonadota</taxon>
        <taxon>Gammaproteobacteria</taxon>
        <taxon>Lysobacterales</taxon>
        <taxon>Rhodanobacteraceae</taxon>
        <taxon>Dyella</taxon>
    </lineage>
</organism>
<evidence type="ECO:0000256" key="6">
    <source>
        <dbReference type="ARBA" id="ARBA00023237"/>
    </source>
</evidence>
<dbReference type="SUPFAM" id="SSF49464">
    <property type="entry name" value="Carboxypeptidase regulatory domain-like"/>
    <property type="match status" value="1"/>
</dbReference>
<dbReference type="EMBL" id="BSOA01000036">
    <property type="protein sequence ID" value="GLQ89482.1"/>
    <property type="molecule type" value="Genomic_DNA"/>
</dbReference>
<name>A0ABQ5XDB6_9GAMM</name>
<evidence type="ECO:0000256" key="1">
    <source>
        <dbReference type="ARBA" id="ARBA00004571"/>
    </source>
</evidence>
<reference evidence="10" key="1">
    <citation type="journal article" date="2019" name="Int. J. Syst. Evol. Microbiol.">
        <title>The Global Catalogue of Microorganisms (GCM) 10K type strain sequencing project: providing services to taxonomists for standard genome sequencing and annotation.</title>
        <authorList>
            <consortium name="The Broad Institute Genomics Platform"/>
            <consortium name="The Broad Institute Genome Sequencing Center for Infectious Disease"/>
            <person name="Wu L."/>
            <person name="Ma J."/>
        </authorList>
    </citation>
    <scope>NUCLEOTIDE SEQUENCE [LARGE SCALE GENOMIC DNA]</scope>
    <source>
        <strain evidence="10">NBRC 111981</strain>
    </source>
</reference>
<dbReference type="InterPro" id="IPR036942">
    <property type="entry name" value="Beta-barrel_TonB_sf"/>
</dbReference>
<keyword evidence="6" id="KW-0998">Cell outer membrane</keyword>
<dbReference type="Proteomes" id="UP001156627">
    <property type="component" value="Unassembled WGS sequence"/>
</dbReference>
<dbReference type="Pfam" id="PF25183">
    <property type="entry name" value="OMP_b-brl_4"/>
    <property type="match status" value="1"/>
</dbReference>
<dbReference type="InterPro" id="IPR057601">
    <property type="entry name" value="Oar-like_b-barrel"/>
</dbReference>
<evidence type="ECO:0000256" key="2">
    <source>
        <dbReference type="ARBA" id="ARBA00022448"/>
    </source>
</evidence>
<evidence type="ECO:0000313" key="9">
    <source>
        <dbReference type="EMBL" id="GLQ89482.1"/>
    </source>
</evidence>
<dbReference type="RefSeq" id="WP_284332924.1">
    <property type="nucleotide sequence ID" value="NZ_BSOA01000036.1"/>
</dbReference>
<dbReference type="Pfam" id="PF13620">
    <property type="entry name" value="CarboxypepD_reg"/>
    <property type="match status" value="1"/>
</dbReference>
<sequence>MITTARPKRLSLAIACLLLSTPVLAQNITTSGMSGRVVDGAGHPVAGATVTILHQPSGTRKDVTTDADGRYTAQGLRVGGPFEVTASKSGTATAEAHDVYLQLGQASSINLVMGAEQAKATATLAGVTVRASAMAQIFSSDNKGLSTNLSQGELQAKPLGNRSIDDIVRLDPRISVMDQGVGSFSAAGMNNRYNLLSVDGVPQGDPFGLNANGLPYLKSPISPEAIAEYNIATANFDVGSDTVGADVNAVTKSGTNQFHGSVYYSYRNANHMVGDAGWLPSNNPGYHYHGYSNDWTGGFNVGGPIVKDKLFFFVSAEHERTNGIGADSANGLDSSLGNGASTSNKVSPGDLQKVINIANQLGLKPGEFGGTSGLTYDDKRYLGKIDWNISNNHRVSFVYQRTRESQPAVGGNGPNSVGLSSYTYTKAISTDNYVLHFFDDWSENFSTETKIASQEFTQATTAPVQQPAVAVNLASNGRGPVVNLGEEQFRHYNYINTKNLLLYWAGTYVMGDHTFKAGFDYNREKIDNLFGRTEFGQYTFWGLNNFAAGNYAQYTLFHPAPGYALNDIAGRWTYSQFSPFVQDTWQVNDQLSVQYGLRADIPHATGTPAYNPAFSQAFGYANNSTISSRSTLIEPRLSFNYLFNSELRTQLRGGIGLFQTTPPVVWLTNPYQNNGVTLLQYQSFNPAAAPFSPNPFGQNIPAGGGAGSVDVVDPNFKMPSAWKFSLALDRELPWWGLMASAEYEHIQVKDGILYQVLNVGAPTGTLPDGRLQYWRTPGEAGKPADTLANQNRAFSPASTLLTNTNKGSSDTITLALSKPFNADLSGSLSFSYNRAKDVDPGTDTIAINGYSRIARVNPNDGDSAPSNYQTGKSVKLALDWQHAFFGDYKSKVSLFYSGRDGNTYTWTFGNDANGTNAPGLAIAGFEPVYIPTVNDPKVAFAPGTSAQAIQQFQNFLGSDDYLSHHRGEIAGRNGTRTAWINQLDMSVAQEIPGIFPGNKGEIRLDIYNVLNLLNSNWGQQRTTGLYPTRTLVNYAGVNAQGQYLYSLPTDKNGNYQPQPLQTYDGGFYDPSRVVSRWSAMLTLRYTF</sequence>
<proteinExistence type="predicted"/>
<evidence type="ECO:0000256" key="3">
    <source>
        <dbReference type="ARBA" id="ARBA00022452"/>
    </source>
</evidence>
<dbReference type="PANTHER" id="PTHR30069">
    <property type="entry name" value="TONB-DEPENDENT OUTER MEMBRANE RECEPTOR"/>
    <property type="match status" value="1"/>
</dbReference>
<comment type="caution">
    <text evidence="9">The sequence shown here is derived from an EMBL/GenBank/DDBJ whole genome shotgun (WGS) entry which is preliminary data.</text>
</comment>
<gene>
    <name evidence="9" type="primary">oar_4</name>
    <name evidence="9" type="ORF">GCM10007898_30560</name>
</gene>
<accession>A0ABQ5XDB6</accession>
<feature type="chain" id="PRO_5047443184" evidence="7">
    <location>
        <begin position="26"/>
        <end position="1087"/>
    </location>
</feature>
<comment type="subcellular location">
    <subcellularLocation>
        <location evidence="1">Cell outer membrane</location>
        <topology evidence="1">Multi-pass membrane protein</topology>
    </subcellularLocation>
</comment>
<evidence type="ECO:0000256" key="4">
    <source>
        <dbReference type="ARBA" id="ARBA00022692"/>
    </source>
</evidence>
<dbReference type="SUPFAM" id="SSF56935">
    <property type="entry name" value="Porins"/>
    <property type="match status" value="1"/>
</dbReference>
<dbReference type="Gene3D" id="2.60.40.1120">
    <property type="entry name" value="Carboxypeptidase-like, regulatory domain"/>
    <property type="match status" value="1"/>
</dbReference>
<keyword evidence="4" id="KW-0812">Transmembrane</keyword>
<evidence type="ECO:0000313" key="10">
    <source>
        <dbReference type="Proteomes" id="UP001156627"/>
    </source>
</evidence>
<keyword evidence="5" id="KW-0472">Membrane</keyword>
<feature type="signal peptide" evidence="7">
    <location>
        <begin position="1"/>
        <end position="25"/>
    </location>
</feature>
<dbReference type="PANTHER" id="PTHR30069:SF46">
    <property type="entry name" value="OAR PROTEIN"/>
    <property type="match status" value="1"/>
</dbReference>